<dbReference type="InterPro" id="IPR005116">
    <property type="entry name" value="Transp-assoc_OB_typ1"/>
</dbReference>
<reference evidence="5 6" key="1">
    <citation type="journal article" date="2015" name="Proc. Natl. Acad. Sci. U.S.A.">
        <title>Expanded metabolic versatility of ubiquitous nitrite-oxidizing bacteria from the genus Nitrospira.</title>
        <authorList>
            <person name="Koch H."/>
            <person name="Lucker S."/>
            <person name="Albertsen M."/>
            <person name="Kitzinger K."/>
            <person name="Herbold C."/>
            <person name="Spieck E."/>
            <person name="Nielsen P.H."/>
            <person name="Wagner M."/>
            <person name="Daims H."/>
        </authorList>
    </citation>
    <scope>NUCLEOTIDE SEQUENCE [LARGE SCALE GENOMIC DNA]</scope>
    <source>
        <strain evidence="5 6">NSP M-1</strain>
    </source>
</reference>
<sequence length="85" mass="9018">MRSQPADKRAGAPEVESGRRLSARNQFSGRVSEVKHGTVMAEVTVDVQGLDIVAAITAASARNLSLQVDDSVLVAIKATEVMILK</sequence>
<dbReference type="GO" id="GO:0015689">
    <property type="term" value="P:molybdate ion transport"/>
    <property type="evidence" value="ECO:0007669"/>
    <property type="project" value="InterPro"/>
</dbReference>
<evidence type="ECO:0000313" key="6">
    <source>
        <dbReference type="Proteomes" id="UP000069205"/>
    </source>
</evidence>
<keyword evidence="1 2" id="KW-0500">Molybdenum</keyword>
<evidence type="ECO:0000256" key="3">
    <source>
        <dbReference type="SAM" id="MobiDB-lite"/>
    </source>
</evidence>
<dbReference type="PATRIC" id="fig|42253.5.peg.2323"/>
<evidence type="ECO:0000256" key="1">
    <source>
        <dbReference type="ARBA" id="ARBA00022505"/>
    </source>
</evidence>
<name>A0A0K2GCU5_NITMO</name>
<proteinExistence type="predicted"/>
<dbReference type="SUPFAM" id="SSF50331">
    <property type="entry name" value="MOP-like"/>
    <property type="match status" value="1"/>
</dbReference>
<feature type="region of interest" description="Disordered" evidence="3">
    <location>
        <begin position="1"/>
        <end position="23"/>
    </location>
</feature>
<dbReference type="AlphaFoldDB" id="A0A0K2GCU5"/>
<keyword evidence="6" id="KW-1185">Reference proteome</keyword>
<dbReference type="Pfam" id="PF03459">
    <property type="entry name" value="TOBE"/>
    <property type="match status" value="1"/>
</dbReference>
<evidence type="ECO:0000313" key="5">
    <source>
        <dbReference type="EMBL" id="ALA58773.1"/>
    </source>
</evidence>
<dbReference type="EMBL" id="CP011801">
    <property type="protein sequence ID" value="ALA58773.1"/>
    <property type="molecule type" value="Genomic_DNA"/>
</dbReference>
<gene>
    <name evidence="5" type="ORF">NITMOv2_2358</name>
</gene>
<feature type="compositionally biased region" description="Basic and acidic residues" evidence="3">
    <location>
        <begin position="1"/>
        <end position="19"/>
    </location>
</feature>
<dbReference type="NCBIfam" id="TIGR00638">
    <property type="entry name" value="Mop"/>
    <property type="match status" value="1"/>
</dbReference>
<dbReference type="PROSITE" id="PS51866">
    <property type="entry name" value="MOP"/>
    <property type="match status" value="1"/>
</dbReference>
<dbReference type="InterPro" id="IPR008995">
    <property type="entry name" value="Mo/tungstate-bd_C_term_dom"/>
</dbReference>
<evidence type="ECO:0000259" key="4">
    <source>
        <dbReference type="PROSITE" id="PS51866"/>
    </source>
</evidence>
<protein>
    <submittedName>
        <fullName evidence="5">Molybdenum-pterin-binding protein 3 (Modular protein)</fullName>
    </submittedName>
</protein>
<feature type="domain" description="Mop" evidence="4">
    <location>
        <begin position="20"/>
        <end position="85"/>
    </location>
</feature>
<evidence type="ECO:0000256" key="2">
    <source>
        <dbReference type="PROSITE-ProRule" id="PRU01213"/>
    </source>
</evidence>
<dbReference type="RefSeq" id="WP_053382063.1">
    <property type="nucleotide sequence ID" value="NZ_CP011801.1"/>
</dbReference>
<dbReference type="KEGG" id="nmv:NITMOv2_2358"/>
<dbReference type="STRING" id="42253.NITMOv2_2358"/>
<dbReference type="OrthoDB" id="122515at2"/>
<dbReference type="Gene3D" id="2.40.50.100">
    <property type="match status" value="1"/>
</dbReference>
<dbReference type="Proteomes" id="UP000069205">
    <property type="component" value="Chromosome"/>
</dbReference>
<accession>A0A0K2GCU5</accession>
<organism evidence="5 6">
    <name type="scientific">Nitrospira moscoviensis</name>
    <dbReference type="NCBI Taxonomy" id="42253"/>
    <lineage>
        <taxon>Bacteria</taxon>
        <taxon>Pseudomonadati</taxon>
        <taxon>Nitrospirota</taxon>
        <taxon>Nitrospiria</taxon>
        <taxon>Nitrospirales</taxon>
        <taxon>Nitrospiraceae</taxon>
        <taxon>Nitrospira</taxon>
    </lineage>
</organism>
<dbReference type="InterPro" id="IPR004606">
    <property type="entry name" value="Mop_domain"/>
</dbReference>